<organism evidence="7 8">
    <name type="scientific">Candidatus Cryptobacteroides avicola</name>
    <dbReference type="NCBI Taxonomy" id="2840757"/>
    <lineage>
        <taxon>Bacteria</taxon>
        <taxon>Pseudomonadati</taxon>
        <taxon>Bacteroidota</taxon>
        <taxon>Bacteroidia</taxon>
        <taxon>Bacteroidales</taxon>
        <taxon>Candidatus Cryptobacteroides</taxon>
    </lineage>
</organism>
<evidence type="ECO:0000313" key="7">
    <source>
        <dbReference type="EMBL" id="MBO8484078.1"/>
    </source>
</evidence>
<keyword evidence="4" id="KW-0281">Fimbrium</keyword>
<evidence type="ECO:0000313" key="8">
    <source>
        <dbReference type="Proteomes" id="UP000725002"/>
    </source>
</evidence>
<dbReference type="PROSITE" id="PS51257">
    <property type="entry name" value="PROKAR_LIPOPROTEIN"/>
    <property type="match status" value="1"/>
</dbReference>
<evidence type="ECO:0000256" key="1">
    <source>
        <dbReference type="ARBA" id="ARBA00004561"/>
    </source>
</evidence>
<dbReference type="EMBL" id="JADILV010000056">
    <property type="protein sequence ID" value="MBO8484078.1"/>
    <property type="molecule type" value="Genomic_DNA"/>
</dbReference>
<feature type="domain" description="DUF4906" evidence="6">
    <location>
        <begin position="237"/>
        <end position="317"/>
    </location>
</feature>
<evidence type="ECO:0000259" key="6">
    <source>
        <dbReference type="Pfam" id="PF16249"/>
    </source>
</evidence>
<dbReference type="InterPro" id="IPR032594">
    <property type="entry name" value="DUF4906"/>
</dbReference>
<reference evidence="7" key="1">
    <citation type="submission" date="2020-10" db="EMBL/GenBank/DDBJ databases">
        <authorList>
            <person name="Gilroy R."/>
        </authorList>
    </citation>
    <scope>NUCLEOTIDE SEQUENCE</scope>
    <source>
        <strain evidence="7">G3-8215</strain>
    </source>
</reference>
<accession>A0A940DSI3</accession>
<comment type="subcellular location">
    <subcellularLocation>
        <location evidence="1">Fimbrium</location>
    </subcellularLocation>
</comment>
<evidence type="ECO:0000256" key="2">
    <source>
        <dbReference type="ARBA" id="ARBA00006011"/>
    </source>
</evidence>
<dbReference type="Pfam" id="PF16249">
    <property type="entry name" value="DUF4906"/>
    <property type="match status" value="1"/>
</dbReference>
<evidence type="ECO:0000256" key="4">
    <source>
        <dbReference type="ARBA" id="ARBA00023263"/>
    </source>
</evidence>
<evidence type="ECO:0000256" key="3">
    <source>
        <dbReference type="ARBA" id="ARBA00022729"/>
    </source>
</evidence>
<protein>
    <submittedName>
        <fullName evidence="7">DUF4906 domain-containing protein</fullName>
    </submittedName>
</protein>
<feature type="domain" description="Major fimbrial subunit protein N-terminal" evidence="5">
    <location>
        <begin position="48"/>
        <end position="152"/>
    </location>
</feature>
<gene>
    <name evidence="7" type="ORF">IAB75_08215</name>
</gene>
<reference evidence="7" key="2">
    <citation type="journal article" date="2021" name="PeerJ">
        <title>Extensive microbial diversity within the chicken gut microbiome revealed by metagenomics and culture.</title>
        <authorList>
            <person name="Gilroy R."/>
            <person name="Ravi A."/>
            <person name="Getino M."/>
            <person name="Pursley I."/>
            <person name="Horton D.L."/>
            <person name="Alikhan N.F."/>
            <person name="Baker D."/>
            <person name="Gharbi K."/>
            <person name="Hall N."/>
            <person name="Watson M."/>
            <person name="Adriaenssens E.M."/>
            <person name="Foster-Nyarko E."/>
            <person name="Jarju S."/>
            <person name="Secka A."/>
            <person name="Antonio M."/>
            <person name="Oren A."/>
            <person name="Chaudhuri R.R."/>
            <person name="La Ragione R."/>
            <person name="Hildebrand F."/>
            <person name="Pallen M.J."/>
        </authorList>
    </citation>
    <scope>NUCLEOTIDE SEQUENCE</scope>
    <source>
        <strain evidence="7">G3-8215</strain>
    </source>
</reference>
<name>A0A940DSI3_9BACT</name>
<dbReference type="GO" id="GO:0009289">
    <property type="term" value="C:pilus"/>
    <property type="evidence" value="ECO:0007669"/>
    <property type="project" value="UniProtKB-SubCell"/>
</dbReference>
<sequence>MKTTDATLAAFMAAALVSCEKDRPDGEMLCCRTGTEIILETGDMVHTRSEDPQENLVTDINLFIFNDRGQLERRLYKTTSQMQESTEGYSVRTELLGEGIYTVYALANAGYAMYPDTEQEVLDIKYYFTYPDEFRTGIPMSGQIHGCTVHKGQPLRLQLERTMSRISVSIDRSRLDKDVSFYINSISIGGCPKVVTPFKESSISSEYDTFLKGFSKKDGQVDNLNSDFGWGKSGEVSVYMFENMQGDLLEDAETDSDKILDPSDPKAAVCSYIEIRADYVSDTYYTLPGDELVYRFYLGDNPGNFDVRRNTHYHVTITPENSGLNENSWRVDQSGLSSYYPYFMKITPGTFIRGKVGESFHIRCEYYPRSADFDIGLEELEYDRQRGIYDYTVDNDGDGVTLLLKKRGSGMLYMETGQPINQSEIITVLVE</sequence>
<keyword evidence="3" id="KW-0732">Signal</keyword>
<dbReference type="InterPro" id="IPR029141">
    <property type="entry name" value="FimA_N"/>
</dbReference>
<comment type="caution">
    <text evidence="7">The sequence shown here is derived from an EMBL/GenBank/DDBJ whole genome shotgun (WGS) entry which is preliminary data.</text>
</comment>
<dbReference type="AlphaFoldDB" id="A0A940DSI3"/>
<evidence type="ECO:0000259" key="5">
    <source>
        <dbReference type="Pfam" id="PF06321"/>
    </source>
</evidence>
<dbReference type="Pfam" id="PF06321">
    <property type="entry name" value="P_gingi_FimA"/>
    <property type="match status" value="1"/>
</dbReference>
<dbReference type="Proteomes" id="UP000725002">
    <property type="component" value="Unassembled WGS sequence"/>
</dbReference>
<comment type="similarity">
    <text evidence="2">Belongs to the bacteroidetes fimbrillin superfamily. FimA/Mfa1 family.</text>
</comment>
<proteinExistence type="inferred from homology"/>